<protein>
    <submittedName>
        <fullName evidence="4">ADP-ribose pyrophosphatase</fullName>
    </submittedName>
</protein>
<feature type="domain" description="Nudix hydrolase" evidence="3">
    <location>
        <begin position="92"/>
        <end position="221"/>
    </location>
</feature>
<dbReference type="CDD" id="cd03424">
    <property type="entry name" value="NUDIX_ADPRase_Nudt5_UGPPase_Nudt14"/>
    <property type="match status" value="1"/>
</dbReference>
<sequence length="239" mass="25699">MDEALRRSMYANLRESHPALFANPPGAAFEILTEPVEVRAAEEARATDLAEAGMPAFMAETGVVYADPFFMVVRDAVRTPAGSLGTYSRVISAGNAIGVVILPQVGEGIVLVHHFRHSTRTWHLEIPRGFGMPGSDPVDDARRELLEEIGVSATALHDLGEVYPDSGAMGSPVRLFYAEVSDPPSAADQEEGIDAIRIVSPGELGRMIRDEEITDGFTITAYTRALLRGLLPASAPETL</sequence>
<comment type="caution">
    <text evidence="4">The sequence shown here is derived from an EMBL/GenBank/DDBJ whole genome shotgun (WGS) entry which is preliminary data.</text>
</comment>
<dbReference type="GO" id="GO:0016787">
    <property type="term" value="F:hydrolase activity"/>
    <property type="evidence" value="ECO:0007669"/>
    <property type="project" value="UniProtKB-KW"/>
</dbReference>
<dbReference type="EMBL" id="BOQL01000061">
    <property type="protein sequence ID" value="GIM76348.1"/>
    <property type="molecule type" value="Genomic_DNA"/>
</dbReference>
<dbReference type="Proteomes" id="UP000681340">
    <property type="component" value="Unassembled WGS sequence"/>
</dbReference>
<dbReference type="PANTHER" id="PTHR11839">
    <property type="entry name" value="UDP/ADP-SUGAR PYROPHOSPHATASE"/>
    <property type="match status" value="1"/>
</dbReference>
<dbReference type="SUPFAM" id="SSF55811">
    <property type="entry name" value="Nudix"/>
    <property type="match status" value="1"/>
</dbReference>
<evidence type="ECO:0000256" key="1">
    <source>
        <dbReference type="ARBA" id="ARBA00001946"/>
    </source>
</evidence>
<dbReference type="Gene3D" id="3.90.79.10">
    <property type="entry name" value="Nucleoside Triphosphate Pyrophosphohydrolase"/>
    <property type="match status" value="1"/>
</dbReference>
<proteinExistence type="predicted"/>
<dbReference type="PROSITE" id="PS51462">
    <property type="entry name" value="NUDIX"/>
    <property type="match status" value="1"/>
</dbReference>
<organism evidence="4 5">
    <name type="scientific">Actinoplanes auranticolor</name>
    <dbReference type="NCBI Taxonomy" id="47988"/>
    <lineage>
        <taxon>Bacteria</taxon>
        <taxon>Bacillati</taxon>
        <taxon>Actinomycetota</taxon>
        <taxon>Actinomycetes</taxon>
        <taxon>Micromonosporales</taxon>
        <taxon>Micromonosporaceae</taxon>
        <taxon>Actinoplanes</taxon>
    </lineage>
</organism>
<evidence type="ECO:0000313" key="4">
    <source>
        <dbReference type="EMBL" id="GIM76348.1"/>
    </source>
</evidence>
<dbReference type="InterPro" id="IPR000086">
    <property type="entry name" value="NUDIX_hydrolase_dom"/>
</dbReference>
<evidence type="ECO:0000313" key="5">
    <source>
        <dbReference type="Proteomes" id="UP000681340"/>
    </source>
</evidence>
<dbReference type="GO" id="GO:0019693">
    <property type="term" value="P:ribose phosphate metabolic process"/>
    <property type="evidence" value="ECO:0007669"/>
    <property type="project" value="TreeGrafter"/>
</dbReference>
<keyword evidence="2" id="KW-0378">Hydrolase</keyword>
<gene>
    <name evidence="4" type="primary">nudF</name>
    <name evidence="4" type="ORF">Aau02nite_70460</name>
</gene>
<dbReference type="PANTHER" id="PTHR11839:SF18">
    <property type="entry name" value="NUDIX HYDROLASE DOMAIN-CONTAINING PROTEIN"/>
    <property type="match status" value="1"/>
</dbReference>
<dbReference type="Pfam" id="PF00293">
    <property type="entry name" value="NUDIX"/>
    <property type="match status" value="1"/>
</dbReference>
<dbReference type="InterPro" id="IPR015797">
    <property type="entry name" value="NUDIX_hydrolase-like_dom_sf"/>
</dbReference>
<evidence type="ECO:0000259" key="3">
    <source>
        <dbReference type="PROSITE" id="PS51462"/>
    </source>
</evidence>
<reference evidence="4" key="1">
    <citation type="submission" date="2021-03" db="EMBL/GenBank/DDBJ databases">
        <title>Whole genome shotgun sequence of Actinoplanes auranticolor NBRC 12245.</title>
        <authorList>
            <person name="Komaki H."/>
            <person name="Tamura T."/>
        </authorList>
    </citation>
    <scope>NUCLEOTIDE SEQUENCE</scope>
    <source>
        <strain evidence="4">NBRC 12245</strain>
    </source>
</reference>
<dbReference type="GO" id="GO:0006753">
    <property type="term" value="P:nucleoside phosphate metabolic process"/>
    <property type="evidence" value="ECO:0007669"/>
    <property type="project" value="TreeGrafter"/>
</dbReference>
<accession>A0A919W1B4</accession>
<keyword evidence="5" id="KW-1185">Reference proteome</keyword>
<name>A0A919W1B4_9ACTN</name>
<dbReference type="AlphaFoldDB" id="A0A919W1B4"/>
<evidence type="ECO:0000256" key="2">
    <source>
        <dbReference type="ARBA" id="ARBA00022801"/>
    </source>
</evidence>
<comment type="cofactor">
    <cofactor evidence="1">
        <name>Mg(2+)</name>
        <dbReference type="ChEBI" id="CHEBI:18420"/>
    </cofactor>
</comment>